<dbReference type="EC" id="2.7.10.2" evidence="2"/>
<gene>
    <name evidence="11" type="ORF">DS2_04870</name>
</gene>
<dbReference type="RefSeq" id="WP_035013531.1">
    <property type="nucleotide sequence ID" value="NZ_ARZY01000006.1"/>
</dbReference>
<dbReference type="EMBL" id="ARZY01000006">
    <property type="protein sequence ID" value="EWH11161.1"/>
    <property type="molecule type" value="Genomic_DNA"/>
</dbReference>
<evidence type="ECO:0000256" key="2">
    <source>
        <dbReference type="ARBA" id="ARBA00011903"/>
    </source>
</evidence>
<reference evidence="11 12" key="1">
    <citation type="journal article" date="2014" name="Genome Announc.">
        <title>Draft Genome Sequence of the Agar-Degrading Bacterium Catenovulum sp. Strain DS-2, Isolated from Intestines of Haliotis diversicolor.</title>
        <authorList>
            <person name="Shan D."/>
            <person name="Li X."/>
            <person name="Gu Z."/>
            <person name="Wei G."/>
            <person name="Gao Z."/>
            <person name="Shao Z."/>
        </authorList>
    </citation>
    <scope>NUCLEOTIDE SEQUENCE [LARGE SCALE GENOMIC DNA]</scope>
    <source>
        <strain evidence="11 12">DS-2</strain>
    </source>
</reference>
<comment type="caution">
    <text evidence="11">The sequence shown here is derived from an EMBL/GenBank/DDBJ whole genome shotgun (WGS) entry which is preliminary data.</text>
</comment>
<dbReference type="Pfam" id="PF13614">
    <property type="entry name" value="AAA_31"/>
    <property type="match status" value="1"/>
</dbReference>
<dbReference type="PANTHER" id="PTHR32309:SF13">
    <property type="entry name" value="FERRIC ENTEROBACTIN TRANSPORT PROTEIN FEPE"/>
    <property type="match status" value="1"/>
</dbReference>
<dbReference type="PANTHER" id="PTHR32309">
    <property type="entry name" value="TYROSINE-PROTEIN KINASE"/>
    <property type="match status" value="1"/>
</dbReference>
<dbReference type="AlphaFoldDB" id="W7QH19"/>
<feature type="compositionally biased region" description="Polar residues" evidence="9">
    <location>
        <begin position="30"/>
        <end position="42"/>
    </location>
</feature>
<evidence type="ECO:0000313" key="12">
    <source>
        <dbReference type="Proteomes" id="UP000019276"/>
    </source>
</evidence>
<dbReference type="InterPro" id="IPR050445">
    <property type="entry name" value="Bact_polysacc_biosynth/exp"/>
</dbReference>
<dbReference type="NCBIfam" id="TIGR03018">
    <property type="entry name" value="pepcterm_TyrKin"/>
    <property type="match status" value="1"/>
</dbReference>
<feature type="domain" description="AAA" evidence="10">
    <location>
        <begin position="131"/>
        <end position="283"/>
    </location>
</feature>
<evidence type="ECO:0000256" key="8">
    <source>
        <dbReference type="ARBA" id="ARBA00051245"/>
    </source>
</evidence>
<evidence type="ECO:0000256" key="7">
    <source>
        <dbReference type="ARBA" id="ARBA00023137"/>
    </source>
</evidence>
<accession>W7QH19</accession>
<evidence type="ECO:0000256" key="5">
    <source>
        <dbReference type="ARBA" id="ARBA00022777"/>
    </source>
</evidence>
<dbReference type="SUPFAM" id="SSF52540">
    <property type="entry name" value="P-loop containing nucleoside triphosphate hydrolases"/>
    <property type="match status" value="1"/>
</dbReference>
<keyword evidence="5" id="KW-0418">Kinase</keyword>
<dbReference type="STRING" id="1328313.DS2_04870"/>
<keyword evidence="6" id="KW-0067">ATP-binding</keyword>
<evidence type="ECO:0000256" key="3">
    <source>
        <dbReference type="ARBA" id="ARBA00022679"/>
    </source>
</evidence>
<evidence type="ECO:0000259" key="10">
    <source>
        <dbReference type="Pfam" id="PF13614"/>
    </source>
</evidence>
<dbReference type="InterPro" id="IPR005702">
    <property type="entry name" value="Wzc-like_C"/>
</dbReference>
<name>W7QH19_9ALTE</name>
<dbReference type="InterPro" id="IPR025669">
    <property type="entry name" value="AAA_dom"/>
</dbReference>
<dbReference type="GO" id="GO:0005886">
    <property type="term" value="C:plasma membrane"/>
    <property type="evidence" value="ECO:0007669"/>
    <property type="project" value="TreeGrafter"/>
</dbReference>
<dbReference type="InterPro" id="IPR027417">
    <property type="entry name" value="P-loop_NTPase"/>
</dbReference>
<dbReference type="OrthoDB" id="9775724at2"/>
<dbReference type="GO" id="GO:0004713">
    <property type="term" value="F:protein tyrosine kinase activity"/>
    <property type="evidence" value="ECO:0007669"/>
    <property type="project" value="TreeGrafter"/>
</dbReference>
<dbReference type="CDD" id="cd05387">
    <property type="entry name" value="BY-kinase"/>
    <property type="match status" value="1"/>
</dbReference>
<keyword evidence="3" id="KW-0808">Transferase</keyword>
<keyword evidence="4" id="KW-0547">Nucleotide-binding</keyword>
<evidence type="ECO:0000313" key="11">
    <source>
        <dbReference type="EMBL" id="EWH11161.1"/>
    </source>
</evidence>
<comment type="similarity">
    <text evidence="1">Belongs to the CpsD/CapB family.</text>
</comment>
<dbReference type="PATRIC" id="fig|1328313.3.peg.1006"/>
<feature type="compositionally biased region" description="Basic and acidic residues" evidence="9">
    <location>
        <begin position="53"/>
        <end position="62"/>
    </location>
</feature>
<organism evidence="11 12">
    <name type="scientific">Catenovulum agarivorans DS-2</name>
    <dbReference type="NCBI Taxonomy" id="1328313"/>
    <lineage>
        <taxon>Bacteria</taxon>
        <taxon>Pseudomonadati</taxon>
        <taxon>Pseudomonadota</taxon>
        <taxon>Gammaproteobacteria</taxon>
        <taxon>Alteromonadales</taxon>
        <taxon>Alteromonadaceae</taxon>
        <taxon>Catenovulum</taxon>
    </lineage>
</organism>
<keyword evidence="7" id="KW-0829">Tyrosine-protein kinase</keyword>
<evidence type="ECO:0000256" key="9">
    <source>
        <dbReference type="SAM" id="MobiDB-lite"/>
    </source>
</evidence>
<keyword evidence="12" id="KW-1185">Reference proteome</keyword>
<comment type="catalytic activity">
    <reaction evidence="8">
        <text>L-tyrosyl-[protein] + ATP = O-phospho-L-tyrosyl-[protein] + ADP + H(+)</text>
        <dbReference type="Rhea" id="RHEA:10596"/>
        <dbReference type="Rhea" id="RHEA-COMP:10136"/>
        <dbReference type="Rhea" id="RHEA-COMP:20101"/>
        <dbReference type="ChEBI" id="CHEBI:15378"/>
        <dbReference type="ChEBI" id="CHEBI:30616"/>
        <dbReference type="ChEBI" id="CHEBI:46858"/>
        <dbReference type="ChEBI" id="CHEBI:61978"/>
        <dbReference type="ChEBI" id="CHEBI:456216"/>
        <dbReference type="EC" id="2.7.10.2"/>
    </reaction>
</comment>
<sequence length="313" mass="34091">MSTIEKALAKQKAKENAESQLDETVAIEVNQATPSASESTSEPIAESAVVEKQQGKARDDMDGKQFGKELVLPLESLDNDGYVSLSSKRKLINEELRAIKRKVLANAFGPLANTLDSANLVAITSTMPQEGKSFTSINLALSIALEQDKTVLLVDADVLKPSVSKKLGVEDKIEQGLMDYLLGDVDDVRDIIYRTNIDNLRFIPAGKSSHLSTELLASERMAQLAHEFVSRYPDRVVVMDAPPLLGINETVVLANLAGQVLVVVEEESTKIQGLKQAIEQLDKDKAVGFVVNKTKKNTGITGYGYAYAYANHE</sequence>
<evidence type="ECO:0000256" key="6">
    <source>
        <dbReference type="ARBA" id="ARBA00022840"/>
    </source>
</evidence>
<proteinExistence type="inferred from homology"/>
<evidence type="ECO:0000256" key="4">
    <source>
        <dbReference type="ARBA" id="ARBA00022741"/>
    </source>
</evidence>
<protein>
    <recommendedName>
        <fullName evidence="2">non-specific protein-tyrosine kinase</fullName>
        <ecNumber evidence="2">2.7.10.2</ecNumber>
    </recommendedName>
</protein>
<feature type="region of interest" description="Disordered" evidence="9">
    <location>
        <begin position="1"/>
        <end position="62"/>
    </location>
</feature>
<dbReference type="Proteomes" id="UP000019276">
    <property type="component" value="Unassembled WGS sequence"/>
</dbReference>
<dbReference type="Gene3D" id="3.40.50.300">
    <property type="entry name" value="P-loop containing nucleotide triphosphate hydrolases"/>
    <property type="match status" value="1"/>
</dbReference>
<dbReference type="eggNOG" id="COG0489">
    <property type="taxonomic scope" value="Bacteria"/>
</dbReference>
<evidence type="ECO:0000256" key="1">
    <source>
        <dbReference type="ARBA" id="ARBA00007316"/>
    </source>
</evidence>